<evidence type="ECO:0008006" key="3">
    <source>
        <dbReference type="Google" id="ProtNLM"/>
    </source>
</evidence>
<dbReference type="EMBL" id="NHYD01003384">
    <property type="protein sequence ID" value="PPQ79244.1"/>
    <property type="molecule type" value="Genomic_DNA"/>
</dbReference>
<dbReference type="InParanoid" id="A0A409WL45"/>
<reference evidence="1 2" key="1">
    <citation type="journal article" date="2018" name="Evol. Lett.">
        <title>Horizontal gene cluster transfer increased hallucinogenic mushroom diversity.</title>
        <authorList>
            <person name="Reynolds H.T."/>
            <person name="Vijayakumar V."/>
            <person name="Gluck-Thaler E."/>
            <person name="Korotkin H.B."/>
            <person name="Matheny P.B."/>
            <person name="Slot J.C."/>
        </authorList>
    </citation>
    <scope>NUCLEOTIDE SEQUENCE [LARGE SCALE GENOMIC DNA]</scope>
    <source>
        <strain evidence="1 2">2631</strain>
    </source>
</reference>
<keyword evidence="2" id="KW-1185">Reference proteome</keyword>
<proteinExistence type="predicted"/>
<evidence type="ECO:0000313" key="2">
    <source>
        <dbReference type="Proteomes" id="UP000283269"/>
    </source>
</evidence>
<dbReference type="STRING" id="93625.A0A409WL45"/>
<organism evidence="1 2">
    <name type="scientific">Psilocybe cyanescens</name>
    <dbReference type="NCBI Taxonomy" id="93625"/>
    <lineage>
        <taxon>Eukaryota</taxon>
        <taxon>Fungi</taxon>
        <taxon>Dikarya</taxon>
        <taxon>Basidiomycota</taxon>
        <taxon>Agaricomycotina</taxon>
        <taxon>Agaricomycetes</taxon>
        <taxon>Agaricomycetidae</taxon>
        <taxon>Agaricales</taxon>
        <taxon>Agaricineae</taxon>
        <taxon>Strophariaceae</taxon>
        <taxon>Psilocybe</taxon>
    </lineage>
</organism>
<dbReference type="Proteomes" id="UP000283269">
    <property type="component" value="Unassembled WGS sequence"/>
</dbReference>
<gene>
    <name evidence="1" type="ORF">CVT25_002811</name>
</gene>
<accession>A0A409WL45</accession>
<dbReference type="OrthoDB" id="3172239at2759"/>
<evidence type="ECO:0000313" key="1">
    <source>
        <dbReference type="EMBL" id="PPQ79244.1"/>
    </source>
</evidence>
<protein>
    <recommendedName>
        <fullName evidence="3">F-box domain-containing protein</fullName>
    </recommendedName>
</protein>
<dbReference type="AlphaFoldDB" id="A0A409WL45"/>
<comment type="caution">
    <text evidence="1">The sequence shown here is derived from an EMBL/GenBank/DDBJ whole genome shotgun (WGS) entry which is preliminary data.</text>
</comment>
<name>A0A409WL45_PSICY</name>
<sequence length="596" mass="67546">MEMPLPLSVLDADIESYREYTRILCTYRNTLAPISKLPTEVMGYIFLLYQRGIQGPDVDLYEATSTDHPKRPRDYGMPLEWIKLGHVSYHWRAMALSLTPLWTHISLKNLQWVDEMISTRSRGCDLVFRDAVDSYEDIESSSTFLAHCLPRLREIDLAVFHTLRYVFHPETVLDATAAPHLSCLRLACTPAPNDATDHDILAKLLSRTAVLRVLEIDFPLKWHSPSLSDITHLKVSHGSHIKAPSPSELFDALSCMEHLQVLHLVGDALPVRPDEPPKVFSNLERQRPYLPAMLTLILNGSIDSLYFFLENVDIPQTAQIRLKSSRCPERADVPYVSMIVSRIKQMYWPSRYASQPGFPIHSLDISFSNEDLLSHDALRRLRAHILRLKAWDAAPSTGVQASLMNDPTYAVDNLIDLELPWWPHNTPARSICQDAPSLLSDICYTLPCKSLTALSFRVRDDTNITNLFTVSDTFFLDVFGPQTELRSFYTNPPVLQSLLLNMSPPTTIAANAIPQRRMTAESPPTILFPHLRLLHVTNNFRSCLSEQAFCTGLYARARSHMRLDTLSIPRLLDPDGPYSSVAVLSQQVTNLVQRAR</sequence>